<protein>
    <submittedName>
        <fullName evidence="2">Uncharacterized protein</fullName>
    </submittedName>
</protein>
<dbReference type="Proteomes" id="UP001212498">
    <property type="component" value="Unassembled WGS sequence"/>
</dbReference>
<feature type="region of interest" description="Disordered" evidence="1">
    <location>
        <begin position="49"/>
        <end position="74"/>
    </location>
</feature>
<evidence type="ECO:0000313" key="3">
    <source>
        <dbReference type="Proteomes" id="UP001212498"/>
    </source>
</evidence>
<gene>
    <name evidence="2" type="ORF">OUY24_41510</name>
</gene>
<dbReference type="EMBL" id="JAPNUD010000259">
    <property type="protein sequence ID" value="MDA0647142.1"/>
    <property type="molecule type" value="Genomic_DNA"/>
</dbReference>
<organism evidence="2 3">
    <name type="scientific">Nonomuraea ferruginea</name>
    <dbReference type="NCBI Taxonomy" id="46174"/>
    <lineage>
        <taxon>Bacteria</taxon>
        <taxon>Bacillati</taxon>
        <taxon>Actinomycetota</taxon>
        <taxon>Actinomycetes</taxon>
        <taxon>Streptosporangiales</taxon>
        <taxon>Streptosporangiaceae</taxon>
        <taxon>Nonomuraea</taxon>
    </lineage>
</organism>
<name>A0ABT4TCA9_9ACTN</name>
<comment type="caution">
    <text evidence="2">The sequence shown here is derived from an EMBL/GenBank/DDBJ whole genome shotgun (WGS) entry which is preliminary data.</text>
</comment>
<reference evidence="2 3" key="1">
    <citation type="submission" date="2022-11" db="EMBL/GenBank/DDBJ databases">
        <title>Nonomuraea corallina sp. nov., a new species of the genus Nonomuraea isolated from sea side sediment in Thai sea.</title>
        <authorList>
            <person name="Ngamcharungchit C."/>
            <person name="Matsumoto A."/>
            <person name="Suriyachadkun C."/>
            <person name="Panbangred W."/>
            <person name="Inahashi Y."/>
            <person name="Intra B."/>
        </authorList>
    </citation>
    <scope>NUCLEOTIDE SEQUENCE [LARGE SCALE GENOMIC DNA]</scope>
    <source>
        <strain evidence="2 3">DSM 43553</strain>
    </source>
</reference>
<proteinExistence type="predicted"/>
<dbReference type="RefSeq" id="WP_148029319.1">
    <property type="nucleotide sequence ID" value="NZ_BAABFD010000013.1"/>
</dbReference>
<feature type="compositionally biased region" description="Acidic residues" evidence="1">
    <location>
        <begin position="64"/>
        <end position="74"/>
    </location>
</feature>
<accession>A0ABT4TCA9</accession>
<sequence>MSEQPYEIGKDLGDDPQQSWAAMYEDVFPQQHQIVEIDDEIPRGISRWVDEEDPRESDTFIDPMEVEDPPQLEF</sequence>
<evidence type="ECO:0000313" key="2">
    <source>
        <dbReference type="EMBL" id="MDA0647142.1"/>
    </source>
</evidence>
<keyword evidence="3" id="KW-1185">Reference proteome</keyword>
<evidence type="ECO:0000256" key="1">
    <source>
        <dbReference type="SAM" id="MobiDB-lite"/>
    </source>
</evidence>